<proteinExistence type="predicted"/>
<keyword evidence="2" id="KW-1185">Reference proteome</keyword>
<sequence length="208" mass="23939">MRMSGSDREEVSQVPTLEFINNIRVVAQNSDDDWRQKVLTRLGTVIDLVAAEDHCHRRFYQYINRLDFCLPSEAAYSGHQECPKAMAFQMLYWYLENNKECQYTIAELKSIVCKLSPNESHYSETSLRRKLNDYYGKFITSTEKLLIDMLSSMCMCAPYKEAIKSEGSVTDCTEDPLNNGYVQFAYDNADYNVNTLGEHGTFLAIRGI</sequence>
<accession>A0ABQ9HBW7</accession>
<comment type="caution">
    <text evidence="1">The sequence shown here is derived from an EMBL/GenBank/DDBJ whole genome shotgun (WGS) entry which is preliminary data.</text>
</comment>
<reference evidence="1 2" key="1">
    <citation type="submission" date="2023-02" db="EMBL/GenBank/DDBJ databases">
        <title>LHISI_Scaffold_Assembly.</title>
        <authorList>
            <person name="Stuart O.P."/>
            <person name="Cleave R."/>
            <person name="Magrath M.J.L."/>
            <person name="Mikheyev A.S."/>
        </authorList>
    </citation>
    <scope>NUCLEOTIDE SEQUENCE [LARGE SCALE GENOMIC DNA]</scope>
    <source>
        <strain evidence="1">Daus_M_001</strain>
        <tissue evidence="1">Leg muscle</tissue>
    </source>
</reference>
<dbReference type="Proteomes" id="UP001159363">
    <property type="component" value="Chromosome 5"/>
</dbReference>
<evidence type="ECO:0000313" key="1">
    <source>
        <dbReference type="EMBL" id="KAJ8881771.1"/>
    </source>
</evidence>
<evidence type="ECO:0000313" key="2">
    <source>
        <dbReference type="Proteomes" id="UP001159363"/>
    </source>
</evidence>
<organism evidence="1 2">
    <name type="scientific">Dryococelus australis</name>
    <dbReference type="NCBI Taxonomy" id="614101"/>
    <lineage>
        <taxon>Eukaryota</taxon>
        <taxon>Metazoa</taxon>
        <taxon>Ecdysozoa</taxon>
        <taxon>Arthropoda</taxon>
        <taxon>Hexapoda</taxon>
        <taxon>Insecta</taxon>
        <taxon>Pterygota</taxon>
        <taxon>Neoptera</taxon>
        <taxon>Polyneoptera</taxon>
        <taxon>Phasmatodea</taxon>
        <taxon>Verophasmatodea</taxon>
        <taxon>Anareolatae</taxon>
        <taxon>Phasmatidae</taxon>
        <taxon>Eurycanthinae</taxon>
        <taxon>Dryococelus</taxon>
    </lineage>
</organism>
<name>A0ABQ9HBW7_9NEOP</name>
<protein>
    <submittedName>
        <fullName evidence="1">Uncharacterized protein</fullName>
    </submittedName>
</protein>
<gene>
    <name evidence="1" type="ORF">PR048_018257</name>
</gene>
<dbReference type="EMBL" id="JARBHB010000006">
    <property type="protein sequence ID" value="KAJ8881771.1"/>
    <property type="molecule type" value="Genomic_DNA"/>
</dbReference>